<reference evidence="1" key="1">
    <citation type="submission" date="2023-03" db="EMBL/GenBank/DDBJ databases">
        <authorList>
            <person name="Steffen K."/>
            <person name="Cardenas P."/>
        </authorList>
    </citation>
    <scope>NUCLEOTIDE SEQUENCE</scope>
</reference>
<organism evidence="1 2">
    <name type="scientific">Geodia barretti</name>
    <name type="common">Barrett's horny sponge</name>
    <dbReference type="NCBI Taxonomy" id="519541"/>
    <lineage>
        <taxon>Eukaryota</taxon>
        <taxon>Metazoa</taxon>
        <taxon>Porifera</taxon>
        <taxon>Demospongiae</taxon>
        <taxon>Heteroscleromorpha</taxon>
        <taxon>Tetractinellida</taxon>
        <taxon>Astrophorina</taxon>
        <taxon>Geodiidae</taxon>
        <taxon>Geodia</taxon>
    </lineage>
</organism>
<dbReference type="AlphaFoldDB" id="A0AA35TU91"/>
<sequence length="259" mass="29138">MRWVYTSLTLFSLELQHAIVTTIYFLTEFYSYRPTIHLRHMYLRWNLARNKGSGDVSIKLADSFEEKVLSPFSVAQSKDAIVHSPQTQLSIQGEAAESKILTRLVDLCCQNHRRAHFGVLPPEVSKLCIYSSVSEALSYIGLQDLTTRSHLTGGPVVRHVTLCLGNMAVHGQTSSEQGDHEGLLPLLQLLRDLVTMQFPVERGEAYMAVMPFYMWPVSHAECSRRLLSLLATEGKVSGTSFRRKLLVESSLGLQLKNTE</sequence>
<name>A0AA35TU91_GEOBA</name>
<evidence type="ECO:0000313" key="1">
    <source>
        <dbReference type="EMBL" id="CAI8054314.1"/>
    </source>
</evidence>
<accession>A0AA35TU91</accession>
<evidence type="ECO:0000313" key="2">
    <source>
        <dbReference type="Proteomes" id="UP001174909"/>
    </source>
</evidence>
<protein>
    <submittedName>
        <fullName evidence="1">Uncharacterized protein</fullName>
    </submittedName>
</protein>
<proteinExistence type="predicted"/>
<dbReference type="Proteomes" id="UP001174909">
    <property type="component" value="Unassembled WGS sequence"/>
</dbReference>
<keyword evidence="2" id="KW-1185">Reference proteome</keyword>
<gene>
    <name evidence="1" type="ORF">GBAR_LOCUS29656</name>
</gene>
<comment type="caution">
    <text evidence="1">The sequence shown here is derived from an EMBL/GenBank/DDBJ whole genome shotgun (WGS) entry which is preliminary data.</text>
</comment>
<dbReference type="EMBL" id="CASHTH010004166">
    <property type="protein sequence ID" value="CAI8054314.1"/>
    <property type="molecule type" value="Genomic_DNA"/>
</dbReference>